<reference evidence="5 6" key="1">
    <citation type="submission" date="2020-08" db="EMBL/GenBank/DDBJ databases">
        <title>Functional genomics of gut bacteria from endangered species of beetles.</title>
        <authorList>
            <person name="Carlos-Shanley C."/>
        </authorList>
    </citation>
    <scope>NUCLEOTIDE SEQUENCE [LARGE SCALE GENOMIC DNA]</scope>
    <source>
        <strain evidence="5 6">S00124</strain>
    </source>
</reference>
<sequence>MTSIKDVARVAGVSVTTVSHVLNKTRAVLPSTQERVLDAVQSLGYVPSAVARSLKMNATHTIGMLVPNNSNPYFAELVRAVEDACFAAGYALLLCNTDDNADRQKVYLDVLSQKRVDGLIVASTSDDETMSRHLAQTAIPMVLIDRAIAGLERPCVQTDHVQGGLLATEYLVALGHQRIACIGGPEHLHSSAQRVQGWRQTLQRMGHGTDLLVHADFSVNGGYLAMQTLLQGPVSARPTAVLACNDLMAMGALRAVHEHGLQVPQDVAVVGYDDIELASYTQPPLSTVAQPVKAMAHQALALLREDMQAGKLAQRQSSATVQMLAPALVKRASSKPAGHRAMQTLGGGMV</sequence>
<dbReference type="InterPro" id="IPR000843">
    <property type="entry name" value="HTH_LacI"/>
</dbReference>
<dbReference type="InterPro" id="IPR001761">
    <property type="entry name" value="Peripla_BP/Lac1_sug-bd_dom"/>
</dbReference>
<dbReference type="CDD" id="cd01392">
    <property type="entry name" value="HTH_LacI"/>
    <property type="match status" value="1"/>
</dbReference>
<dbReference type="InterPro" id="IPR028082">
    <property type="entry name" value="Peripla_BP_I"/>
</dbReference>
<dbReference type="PANTHER" id="PTHR30146:SF109">
    <property type="entry name" value="HTH-TYPE TRANSCRIPTIONAL REGULATOR GALS"/>
    <property type="match status" value="1"/>
</dbReference>
<dbReference type="PANTHER" id="PTHR30146">
    <property type="entry name" value="LACI-RELATED TRANSCRIPTIONAL REPRESSOR"/>
    <property type="match status" value="1"/>
</dbReference>
<feature type="domain" description="HTH lacI-type" evidence="4">
    <location>
        <begin position="2"/>
        <end position="56"/>
    </location>
</feature>
<protein>
    <submittedName>
        <fullName evidence="5">LacI family transcriptional regulator</fullName>
    </submittedName>
</protein>
<evidence type="ECO:0000313" key="6">
    <source>
        <dbReference type="Proteomes" id="UP000562492"/>
    </source>
</evidence>
<dbReference type="PROSITE" id="PS00356">
    <property type="entry name" value="HTH_LACI_1"/>
    <property type="match status" value="1"/>
</dbReference>
<comment type="caution">
    <text evidence="5">The sequence shown here is derived from an EMBL/GenBank/DDBJ whole genome shotgun (WGS) entry which is preliminary data.</text>
</comment>
<dbReference type="InterPro" id="IPR010982">
    <property type="entry name" value="Lambda_DNA-bd_dom_sf"/>
</dbReference>
<dbReference type="EMBL" id="JACHKZ010000002">
    <property type="protein sequence ID" value="MBB6576421.1"/>
    <property type="molecule type" value="Genomic_DNA"/>
</dbReference>
<dbReference type="Gene3D" id="3.40.50.2300">
    <property type="match status" value="2"/>
</dbReference>
<proteinExistence type="predicted"/>
<dbReference type="Gene3D" id="1.10.260.40">
    <property type="entry name" value="lambda repressor-like DNA-binding domains"/>
    <property type="match status" value="1"/>
</dbReference>
<dbReference type="SUPFAM" id="SSF53822">
    <property type="entry name" value="Periplasmic binding protein-like I"/>
    <property type="match status" value="1"/>
</dbReference>
<keyword evidence="1" id="KW-0805">Transcription regulation</keyword>
<evidence type="ECO:0000313" key="5">
    <source>
        <dbReference type="EMBL" id="MBB6576421.1"/>
    </source>
</evidence>
<dbReference type="Proteomes" id="UP000562492">
    <property type="component" value="Unassembled WGS sequence"/>
</dbReference>
<dbReference type="SMART" id="SM00354">
    <property type="entry name" value="HTH_LACI"/>
    <property type="match status" value="1"/>
</dbReference>
<accession>A0ABR6RB86</accession>
<dbReference type="PROSITE" id="PS50932">
    <property type="entry name" value="HTH_LACI_2"/>
    <property type="match status" value="1"/>
</dbReference>
<evidence type="ECO:0000259" key="4">
    <source>
        <dbReference type="PROSITE" id="PS50932"/>
    </source>
</evidence>
<evidence type="ECO:0000256" key="3">
    <source>
        <dbReference type="ARBA" id="ARBA00023163"/>
    </source>
</evidence>
<name>A0ABR6RB86_9BURK</name>
<dbReference type="RefSeq" id="WP_184704882.1">
    <property type="nucleotide sequence ID" value="NZ_JACHKZ010000002.1"/>
</dbReference>
<dbReference type="Pfam" id="PF00356">
    <property type="entry name" value="LacI"/>
    <property type="match status" value="1"/>
</dbReference>
<gene>
    <name evidence="5" type="ORF">HNP33_000469</name>
</gene>
<dbReference type="SUPFAM" id="SSF47413">
    <property type="entry name" value="lambda repressor-like DNA-binding domains"/>
    <property type="match status" value="1"/>
</dbReference>
<dbReference type="PRINTS" id="PR00036">
    <property type="entry name" value="HTHLACI"/>
</dbReference>
<evidence type="ECO:0000256" key="1">
    <source>
        <dbReference type="ARBA" id="ARBA00023015"/>
    </source>
</evidence>
<keyword evidence="2" id="KW-0238">DNA-binding</keyword>
<organism evidence="5 6">
    <name type="scientific">Comamonas odontotermitis</name>
    <dbReference type="NCBI Taxonomy" id="379895"/>
    <lineage>
        <taxon>Bacteria</taxon>
        <taxon>Pseudomonadati</taxon>
        <taxon>Pseudomonadota</taxon>
        <taxon>Betaproteobacteria</taxon>
        <taxon>Burkholderiales</taxon>
        <taxon>Comamonadaceae</taxon>
        <taxon>Comamonas</taxon>
    </lineage>
</organism>
<dbReference type="Pfam" id="PF00532">
    <property type="entry name" value="Peripla_BP_1"/>
    <property type="match status" value="1"/>
</dbReference>
<keyword evidence="3" id="KW-0804">Transcription</keyword>
<evidence type="ECO:0000256" key="2">
    <source>
        <dbReference type="ARBA" id="ARBA00023125"/>
    </source>
</evidence>
<keyword evidence="6" id="KW-1185">Reference proteome</keyword>